<dbReference type="Gramene" id="KZM96377">
    <property type="protein sequence ID" value="KZM96377"/>
    <property type="gene ID" value="DCAR_019619"/>
</dbReference>
<proteinExistence type="inferred from homology"/>
<gene>
    <name evidence="6" type="ORF">DCAR_0522441</name>
</gene>
<keyword evidence="7" id="KW-1185">Reference proteome</keyword>
<dbReference type="PANTHER" id="PTHR33405:SF7">
    <property type="entry name" value="PROTEIN FLX-LIKE 1"/>
    <property type="match status" value="1"/>
</dbReference>
<dbReference type="Proteomes" id="UP000077755">
    <property type="component" value="Chromosome 5"/>
</dbReference>
<dbReference type="EMBL" id="CP093347">
    <property type="protein sequence ID" value="WOH03050.1"/>
    <property type="molecule type" value="Genomic_DNA"/>
</dbReference>
<reference evidence="6" key="1">
    <citation type="journal article" date="2016" name="Nat. Genet.">
        <title>A high-quality carrot genome assembly provides new insights into carotenoid accumulation and asterid genome evolution.</title>
        <authorList>
            <person name="Iorizzo M."/>
            <person name="Ellison S."/>
            <person name="Senalik D."/>
            <person name="Zeng P."/>
            <person name="Satapoomin P."/>
            <person name="Huang J."/>
            <person name="Bowman M."/>
            <person name="Iovene M."/>
            <person name="Sanseverino W."/>
            <person name="Cavagnaro P."/>
            <person name="Yildiz M."/>
            <person name="Macko-Podgorni A."/>
            <person name="Moranska E."/>
            <person name="Grzebelus E."/>
            <person name="Grzebelus D."/>
            <person name="Ashrafi H."/>
            <person name="Zheng Z."/>
            <person name="Cheng S."/>
            <person name="Spooner D."/>
            <person name="Van Deynze A."/>
            <person name="Simon P."/>
        </authorList>
    </citation>
    <scope>NUCLEOTIDE SEQUENCE</scope>
    <source>
        <tissue evidence="6">Leaf</tissue>
    </source>
</reference>
<dbReference type="GO" id="GO:0016604">
    <property type="term" value="C:nuclear body"/>
    <property type="evidence" value="ECO:0007669"/>
    <property type="project" value="EnsemblPlants"/>
</dbReference>
<dbReference type="GO" id="GO:0030154">
    <property type="term" value="P:cell differentiation"/>
    <property type="evidence" value="ECO:0007669"/>
    <property type="project" value="UniProtKB-KW"/>
</dbReference>
<keyword evidence="5" id="KW-0287">Flowering</keyword>
<name>A0A164ZTH0_DAUCS</name>
<keyword evidence="3" id="KW-0221">Differentiation</keyword>
<sequence length="319" mass="35353">MAGRNRGGPPFAMKGAPHAGLPPGHEPPYGRNLGPVPHPALLDEMRESQYRMDHRQLPPHPAIIEERLAAQHRDIQALLADNQRFAATHVALKQELEVAQHELQRTDHVARAMHVEKDMQMRELVENAVKLEQELHGVDAMRAELMKVHADIKDLSADRQKLTAQVQAMTQDLGRATAELQQIPAVKAEIEGLKQELQRARTTIEYEKKGYAENYEHGQMMEKKLVSMARELEKLRAEMANAEKRARAAAAVGNPGAGYNGGYVNPEAGYATNAYHASYGMNPMNPMNPVQASGEGYSQYGPGPGQWGAYDAQRAQGHR</sequence>
<keyword evidence="4" id="KW-0175">Coiled coil</keyword>
<protein>
    <submittedName>
        <fullName evidence="6">Uncharacterized protein</fullName>
    </submittedName>
</protein>
<keyword evidence="2" id="KW-0217">Developmental protein</keyword>
<dbReference type="InterPro" id="IPR040353">
    <property type="entry name" value="FLX/FLX-like"/>
</dbReference>
<evidence type="ECO:0000256" key="2">
    <source>
        <dbReference type="ARBA" id="ARBA00022473"/>
    </source>
</evidence>
<evidence type="ECO:0000256" key="1">
    <source>
        <dbReference type="ARBA" id="ARBA00005405"/>
    </source>
</evidence>
<dbReference type="GO" id="GO:0009908">
    <property type="term" value="P:flower development"/>
    <property type="evidence" value="ECO:0007669"/>
    <property type="project" value="UniProtKB-KW"/>
</dbReference>
<comment type="similarity">
    <text evidence="1">Belongs to the FLX family.</text>
</comment>
<accession>A0A164ZTH0</accession>
<evidence type="ECO:0000256" key="4">
    <source>
        <dbReference type="ARBA" id="ARBA00023054"/>
    </source>
</evidence>
<reference evidence="6" key="2">
    <citation type="submission" date="2022-03" db="EMBL/GenBank/DDBJ databases">
        <title>Draft title - Genomic analysis of global carrot germplasm unveils the trajectory of domestication and the origin of high carotenoid orange carrot.</title>
        <authorList>
            <person name="Iorizzo M."/>
            <person name="Ellison S."/>
            <person name="Senalik D."/>
            <person name="Macko-Podgorni A."/>
            <person name="Grzebelus D."/>
            <person name="Bostan H."/>
            <person name="Rolling W."/>
            <person name="Curaba J."/>
            <person name="Simon P."/>
        </authorList>
    </citation>
    <scope>NUCLEOTIDE SEQUENCE</scope>
    <source>
        <tissue evidence="6">Leaf</tissue>
    </source>
</reference>
<evidence type="ECO:0000256" key="5">
    <source>
        <dbReference type="ARBA" id="ARBA00023089"/>
    </source>
</evidence>
<organism evidence="6 7">
    <name type="scientific">Daucus carota subsp. sativus</name>
    <name type="common">Carrot</name>
    <dbReference type="NCBI Taxonomy" id="79200"/>
    <lineage>
        <taxon>Eukaryota</taxon>
        <taxon>Viridiplantae</taxon>
        <taxon>Streptophyta</taxon>
        <taxon>Embryophyta</taxon>
        <taxon>Tracheophyta</taxon>
        <taxon>Spermatophyta</taxon>
        <taxon>Magnoliopsida</taxon>
        <taxon>eudicotyledons</taxon>
        <taxon>Gunneridae</taxon>
        <taxon>Pentapetalae</taxon>
        <taxon>asterids</taxon>
        <taxon>campanulids</taxon>
        <taxon>Apiales</taxon>
        <taxon>Apiaceae</taxon>
        <taxon>Apioideae</taxon>
        <taxon>Scandiceae</taxon>
        <taxon>Daucinae</taxon>
        <taxon>Daucus</taxon>
        <taxon>Daucus sect. Daucus</taxon>
    </lineage>
</organism>
<dbReference type="PANTHER" id="PTHR33405">
    <property type="entry name" value="PROTEIN FLX-LIKE 2"/>
    <property type="match status" value="1"/>
</dbReference>
<evidence type="ECO:0000313" key="6">
    <source>
        <dbReference type="EMBL" id="WOH03050.1"/>
    </source>
</evidence>
<dbReference type="KEGG" id="dcr:108219938"/>
<evidence type="ECO:0000256" key="3">
    <source>
        <dbReference type="ARBA" id="ARBA00022782"/>
    </source>
</evidence>
<dbReference type="OrthoDB" id="1928946at2759"/>
<evidence type="ECO:0000313" key="7">
    <source>
        <dbReference type="Proteomes" id="UP000077755"/>
    </source>
</evidence>
<dbReference type="OMA" id="NPYPGIY"/>
<dbReference type="AlphaFoldDB" id="A0A164ZTH0"/>